<proteinExistence type="predicted"/>
<dbReference type="SUPFAM" id="SSF48452">
    <property type="entry name" value="TPR-like"/>
    <property type="match status" value="1"/>
</dbReference>
<evidence type="ECO:0000313" key="3">
    <source>
        <dbReference type="EMBL" id="GAA3133859.1"/>
    </source>
</evidence>
<dbReference type="Proteomes" id="UP001501637">
    <property type="component" value="Unassembled WGS sequence"/>
</dbReference>
<keyword evidence="1" id="KW-0902">Two-component regulatory system</keyword>
<dbReference type="Pfam" id="PF03704">
    <property type="entry name" value="BTAD"/>
    <property type="match status" value="1"/>
</dbReference>
<dbReference type="InterPro" id="IPR051677">
    <property type="entry name" value="AfsR-DnrI-RedD_regulator"/>
</dbReference>
<feature type="domain" description="Bacterial transcriptional activator" evidence="2">
    <location>
        <begin position="110"/>
        <end position="248"/>
    </location>
</feature>
<sequence length="249" mass="26950">MAVTECPAVCGDAPPALRLRLLGGFHLSRDEGDGGEQVDVSASGQQLLALLGLRGPTTRSVLAGALWPDVAEERARACLRTAIWRLNAASPAVTTGTRPGVLALSRRVRLDIQDFTATAHHILAASAEGTGAACASLMGMGELLPGWYQDWVVFERERLHQLRLHALEALSARLVAQEQYAPALDAALESTRIDPLRESAHRAVVTVHLAENNLAEAVRHYKAFRGLLRTELGIEPSEQFLTMVRRALT</sequence>
<evidence type="ECO:0000313" key="4">
    <source>
        <dbReference type="Proteomes" id="UP001501637"/>
    </source>
</evidence>
<keyword evidence="4" id="KW-1185">Reference proteome</keyword>
<evidence type="ECO:0000259" key="2">
    <source>
        <dbReference type="SMART" id="SM01043"/>
    </source>
</evidence>
<gene>
    <name evidence="3" type="ORF">GCM10010449_63380</name>
</gene>
<dbReference type="Gene3D" id="1.10.10.10">
    <property type="entry name" value="Winged helix-like DNA-binding domain superfamily/Winged helix DNA-binding domain"/>
    <property type="match status" value="1"/>
</dbReference>
<dbReference type="InterPro" id="IPR036388">
    <property type="entry name" value="WH-like_DNA-bd_sf"/>
</dbReference>
<name>A0ABP6N1V4_9ACTN</name>
<accession>A0ABP6N1V4</accession>
<dbReference type="InterPro" id="IPR005158">
    <property type="entry name" value="BTAD"/>
</dbReference>
<organism evidence="3 4">
    <name type="scientific">Streptomyces rectiviolaceus</name>
    <dbReference type="NCBI Taxonomy" id="332591"/>
    <lineage>
        <taxon>Bacteria</taxon>
        <taxon>Bacillati</taxon>
        <taxon>Actinomycetota</taxon>
        <taxon>Actinomycetes</taxon>
        <taxon>Kitasatosporales</taxon>
        <taxon>Streptomycetaceae</taxon>
        <taxon>Streptomyces</taxon>
    </lineage>
</organism>
<dbReference type="PANTHER" id="PTHR35807">
    <property type="entry name" value="TRANSCRIPTIONAL REGULATOR REDD-RELATED"/>
    <property type="match status" value="1"/>
</dbReference>
<dbReference type="Gene3D" id="1.25.40.10">
    <property type="entry name" value="Tetratricopeptide repeat domain"/>
    <property type="match status" value="1"/>
</dbReference>
<protein>
    <recommendedName>
        <fullName evidence="2">Bacterial transcriptional activator domain-containing protein</fullName>
    </recommendedName>
</protein>
<reference evidence="4" key="1">
    <citation type="journal article" date="2019" name="Int. J. Syst. Evol. Microbiol.">
        <title>The Global Catalogue of Microorganisms (GCM) 10K type strain sequencing project: providing services to taxonomists for standard genome sequencing and annotation.</title>
        <authorList>
            <consortium name="The Broad Institute Genomics Platform"/>
            <consortium name="The Broad Institute Genome Sequencing Center for Infectious Disease"/>
            <person name="Wu L."/>
            <person name="Ma J."/>
        </authorList>
    </citation>
    <scope>NUCLEOTIDE SEQUENCE [LARGE SCALE GENOMIC DNA]</scope>
    <source>
        <strain evidence="4">JCM 9092</strain>
    </source>
</reference>
<dbReference type="RefSeq" id="WP_344526743.1">
    <property type="nucleotide sequence ID" value="NZ_BAAAUG010000133.1"/>
</dbReference>
<dbReference type="InterPro" id="IPR011990">
    <property type="entry name" value="TPR-like_helical_dom_sf"/>
</dbReference>
<evidence type="ECO:0000256" key="1">
    <source>
        <dbReference type="ARBA" id="ARBA00023012"/>
    </source>
</evidence>
<dbReference type="EMBL" id="BAAAUG010000133">
    <property type="protein sequence ID" value="GAA3133859.1"/>
    <property type="molecule type" value="Genomic_DNA"/>
</dbReference>
<dbReference type="SMART" id="SM01043">
    <property type="entry name" value="BTAD"/>
    <property type="match status" value="1"/>
</dbReference>
<comment type="caution">
    <text evidence="3">The sequence shown here is derived from an EMBL/GenBank/DDBJ whole genome shotgun (WGS) entry which is preliminary data.</text>
</comment>